<keyword evidence="2" id="KW-1185">Reference proteome</keyword>
<sequence>MARSNKYASLNFNDIYEKKVINSGNSNTRPHSSSPFSSSPSASSAAAASSPNKTIISNSRIHGHMLVLSRPTPKPIAIPQKPDPSTESLAPPRKVASSDIKSTKVADQTGSEPDSISLRPQGRTGSGSPIVLSPAQSPGNPNSPLGSPLLKSDRFVPPHLRPGFVGREERPGPEFVKGGQGRGRGQLGSPNRYGEDGRPKSGGGCERMRRNAGEADPVDVLNRPGSSGARPSSSGGRYHFIDHYKD</sequence>
<dbReference type="Proteomes" id="UP001060085">
    <property type="component" value="Linkage Group LG05"/>
</dbReference>
<organism evidence="1 2">
    <name type="scientific">Catharanthus roseus</name>
    <name type="common">Madagascar periwinkle</name>
    <name type="synonym">Vinca rosea</name>
    <dbReference type="NCBI Taxonomy" id="4058"/>
    <lineage>
        <taxon>Eukaryota</taxon>
        <taxon>Viridiplantae</taxon>
        <taxon>Streptophyta</taxon>
        <taxon>Embryophyta</taxon>
        <taxon>Tracheophyta</taxon>
        <taxon>Spermatophyta</taxon>
        <taxon>Magnoliopsida</taxon>
        <taxon>eudicotyledons</taxon>
        <taxon>Gunneridae</taxon>
        <taxon>Pentapetalae</taxon>
        <taxon>asterids</taxon>
        <taxon>lamiids</taxon>
        <taxon>Gentianales</taxon>
        <taxon>Apocynaceae</taxon>
        <taxon>Rauvolfioideae</taxon>
        <taxon>Vinceae</taxon>
        <taxon>Catharanthinae</taxon>
        <taxon>Catharanthus</taxon>
    </lineage>
</organism>
<proteinExistence type="predicted"/>
<evidence type="ECO:0000313" key="1">
    <source>
        <dbReference type="EMBL" id="KAI5661756.1"/>
    </source>
</evidence>
<reference evidence="2" key="1">
    <citation type="journal article" date="2023" name="Nat. Plants">
        <title>Single-cell RNA sequencing provides a high-resolution roadmap for understanding the multicellular compartmentation of specialized metabolism.</title>
        <authorList>
            <person name="Sun S."/>
            <person name="Shen X."/>
            <person name="Li Y."/>
            <person name="Li Y."/>
            <person name="Wang S."/>
            <person name="Li R."/>
            <person name="Zhang H."/>
            <person name="Shen G."/>
            <person name="Guo B."/>
            <person name="Wei J."/>
            <person name="Xu J."/>
            <person name="St-Pierre B."/>
            <person name="Chen S."/>
            <person name="Sun C."/>
        </authorList>
    </citation>
    <scope>NUCLEOTIDE SEQUENCE [LARGE SCALE GENOMIC DNA]</scope>
</reference>
<evidence type="ECO:0000313" key="2">
    <source>
        <dbReference type="Proteomes" id="UP001060085"/>
    </source>
</evidence>
<gene>
    <name evidence="1" type="ORF">M9H77_21079</name>
</gene>
<accession>A0ACC0AQJ4</accession>
<name>A0ACC0AQJ4_CATRO</name>
<dbReference type="EMBL" id="CM044705">
    <property type="protein sequence ID" value="KAI5661756.1"/>
    <property type="molecule type" value="Genomic_DNA"/>
</dbReference>
<comment type="caution">
    <text evidence="1">The sequence shown here is derived from an EMBL/GenBank/DDBJ whole genome shotgun (WGS) entry which is preliminary data.</text>
</comment>
<protein>
    <submittedName>
        <fullName evidence="1">Uncharacterized protein</fullName>
    </submittedName>
</protein>